<proteinExistence type="predicted"/>
<dbReference type="InterPro" id="IPR051620">
    <property type="entry name" value="ORF904-like_C"/>
</dbReference>
<name>A0A6C0JQU5_9ZZZZ</name>
<reference evidence="5" key="1">
    <citation type="journal article" date="2020" name="Nature">
        <title>Giant virus diversity and host interactions through global metagenomics.</title>
        <authorList>
            <person name="Schulz F."/>
            <person name="Roux S."/>
            <person name="Paez-Espino D."/>
            <person name="Jungbluth S."/>
            <person name="Walsh D.A."/>
            <person name="Denef V.J."/>
            <person name="McMahon K.D."/>
            <person name="Konstantinidis K.T."/>
            <person name="Eloe-Fadrosh E.A."/>
            <person name="Kyrpides N.C."/>
            <person name="Woyke T."/>
        </authorList>
    </citation>
    <scope>NUCLEOTIDE SEQUENCE</scope>
    <source>
        <strain evidence="5">GVMAG-S-1062768-28</strain>
    </source>
</reference>
<keyword evidence="1" id="KW-0378">Hydrolase</keyword>
<dbReference type="InterPro" id="IPR014818">
    <property type="entry name" value="Phage/plasmid_primase_P4_C"/>
</dbReference>
<dbReference type="GO" id="GO:0016817">
    <property type="term" value="F:hydrolase activity, acting on acid anhydrides"/>
    <property type="evidence" value="ECO:0007669"/>
    <property type="project" value="InterPro"/>
</dbReference>
<dbReference type="EMBL" id="MN740694">
    <property type="protein sequence ID" value="QHU08132.1"/>
    <property type="molecule type" value="Genomic_DNA"/>
</dbReference>
<dbReference type="Pfam" id="PF08707">
    <property type="entry name" value="PriCT_2"/>
    <property type="match status" value="1"/>
</dbReference>
<protein>
    <recommendedName>
        <fullName evidence="6">SF3 helicase domain-containing protein</fullName>
    </recommendedName>
</protein>
<dbReference type="AlphaFoldDB" id="A0A6C0JQU5"/>
<dbReference type="Pfam" id="PF23162">
    <property type="entry name" value="AEP_C962R"/>
    <property type="match status" value="1"/>
</dbReference>
<feature type="domain" description="Primase C-terminal 2" evidence="3">
    <location>
        <begin position="318"/>
        <end position="399"/>
    </location>
</feature>
<feature type="domain" description="C962R-like N-terminal AEP" evidence="4">
    <location>
        <begin position="56"/>
        <end position="237"/>
    </location>
</feature>
<evidence type="ECO:0000259" key="3">
    <source>
        <dbReference type="Pfam" id="PF08707"/>
    </source>
</evidence>
<organism evidence="5">
    <name type="scientific">viral metagenome</name>
    <dbReference type="NCBI Taxonomy" id="1070528"/>
    <lineage>
        <taxon>unclassified sequences</taxon>
        <taxon>metagenomes</taxon>
        <taxon>organismal metagenomes</taxon>
    </lineage>
</organism>
<evidence type="ECO:0000259" key="4">
    <source>
        <dbReference type="Pfam" id="PF23162"/>
    </source>
</evidence>
<sequence>MTHSEFIDPIKKRTDSKLGLFLEQYRATDVDGNPTSEHNKARPLNQETEVYITTVLPKTGKYYVPKKKMTEMCKCIYTDILNRSTFYATEKPNKDDSPFRVDIDLKSIVRARTEKNMNLKEIYTKIYDYFANFIQKHFQVEAENLTCYVLTKRDIRRKEKDDDEQQLLGIHLHFPFARGTTAQLKKIREMSSYVATSEGIFPNGFIAEKYIDSIESTGWTLYGSVKDNMAYRVSHVLSRKVGKSTKIKNFSIIGDSEETVRLLLLYNGTKQPLLKATEEFTNIIQDDLKNEEIKKSQWKKDMSSTEFDAIELEKASQLCTMLNPRRFDTYKDWQNLGLVLHAVANGHEEGFKLWEIVSERMNPESYADQDCAAKMKNIWAWASKLETTPWNMGSLRFWAETDSPQEFNEWRKSTNRSQTEMAIKIFNEGALAELAFELYGKEYQYTTNDNWFKFFNDFGHWKKDPFKKGKWIKGVFMHDLKYYLREYIKKEEHLSDAYKKLDTLGKISLINNCVSMSQLHFSTDEDFEEKLDQEPFLIGDQNGVYDLQNGVHRKGTPEDYVSMKMGASYRDYTWDHPDVKSVMRFWAKIHVDPKIRHFFLKAIAICMVAGNREKIIIVMTNDNGDAGKSATLKIIERIWGDYAITLSRDRFVVSSFKSAGGPAPDIANTKNKRLGSVKELSKDETLDIGAMKLFSGSDDIQCRNLYSQGGTQAVLLTLLLMMNKLPPIPAGDKPTWNRLRVIPFESIFDEEAPSDEREQWRTKHFMPDRDIKVKLAKLKDAFYWVFLQYFHKYQLEGLNPLPEKVKVATQNYRESNDLLEQFIFQALEFTHVSNDSISISEDLYRDYLEYHNLNCSGRGSMTPPKFADFKKTLISYFINKKTKIGESAKGDKYFKYIQNPSLQTPMIHGVRLKDFTDEAEKQKADREKEEEYEDIDDAQFYNEKITLKEDKMDEEEFEEFFKGPTFIGLENESELSISAI</sequence>
<evidence type="ECO:0000313" key="5">
    <source>
        <dbReference type="EMBL" id="QHU08132.1"/>
    </source>
</evidence>
<accession>A0A6C0JQU5</accession>
<feature type="domain" description="Bacteriophage/plasmid primase P4 C-terminal" evidence="2">
    <location>
        <begin position="436"/>
        <end position="580"/>
    </location>
</feature>
<evidence type="ECO:0008006" key="6">
    <source>
        <dbReference type="Google" id="ProtNLM"/>
    </source>
</evidence>
<dbReference type="PANTHER" id="PTHR35372:SF2">
    <property type="entry name" value="SF3 HELICASE DOMAIN-CONTAINING PROTEIN"/>
    <property type="match status" value="1"/>
</dbReference>
<dbReference type="PANTHER" id="PTHR35372">
    <property type="entry name" value="ATP BINDING PROTEIN-RELATED"/>
    <property type="match status" value="1"/>
</dbReference>
<dbReference type="InterPro" id="IPR014819">
    <property type="entry name" value="PriCT_2"/>
</dbReference>
<evidence type="ECO:0000256" key="1">
    <source>
        <dbReference type="ARBA" id="ARBA00022801"/>
    </source>
</evidence>
<dbReference type="Pfam" id="PF08706">
    <property type="entry name" value="D5_N"/>
    <property type="match status" value="1"/>
</dbReference>
<dbReference type="InterPro" id="IPR056443">
    <property type="entry name" value="AEP_C962R"/>
</dbReference>
<evidence type="ECO:0000259" key="2">
    <source>
        <dbReference type="Pfam" id="PF08706"/>
    </source>
</evidence>